<reference evidence="1 2" key="1">
    <citation type="submission" date="2019-12" db="EMBL/GenBank/DDBJ databases">
        <title>Paraburkholderia acidiphila 7Q-K02 sp. nov and Paraburkholderia acidisoli DHF22 sp. nov., two strains isolated from forest soil.</title>
        <authorList>
            <person name="Gao Z."/>
            <person name="Qiu L."/>
        </authorList>
    </citation>
    <scope>NUCLEOTIDE SEQUENCE [LARGE SCALE GENOMIC DNA]</scope>
    <source>
        <strain evidence="1 2">7Q-K02</strain>
    </source>
</reference>
<gene>
    <name evidence="1" type="ORF">FAZ97_33995</name>
</gene>
<dbReference type="AlphaFoldDB" id="A0A7Z2JCS5"/>
<evidence type="ECO:0000313" key="1">
    <source>
        <dbReference type="EMBL" id="QGZ59946.1"/>
    </source>
</evidence>
<evidence type="ECO:0008006" key="3">
    <source>
        <dbReference type="Google" id="ProtNLM"/>
    </source>
</evidence>
<evidence type="ECO:0000313" key="2">
    <source>
        <dbReference type="Proteomes" id="UP000434209"/>
    </source>
</evidence>
<dbReference type="Gene3D" id="3.40.50.2300">
    <property type="match status" value="1"/>
</dbReference>
<sequence>MSEIQEALSFVEKVNDIDAAILDVDLHGQKSYPVAQALAARQICFVFATGYGEEAIDQACRSYPPRVRPVAASRQFAHHIGTRPPAWHHIYGSETQA</sequence>
<accession>A0A7Z2JCS5</accession>
<proteinExistence type="predicted"/>
<dbReference type="Proteomes" id="UP000434209">
    <property type="component" value="Chromosome 4"/>
</dbReference>
<dbReference type="RefSeq" id="WP_158763121.1">
    <property type="nucleotide sequence ID" value="NZ_CP046912.1"/>
</dbReference>
<name>A0A7Z2JCS5_9BURK</name>
<dbReference type="EMBL" id="CP046912">
    <property type="protein sequence ID" value="QGZ59946.1"/>
    <property type="molecule type" value="Genomic_DNA"/>
</dbReference>
<organism evidence="1 2">
    <name type="scientific">Paraburkholderia acidiphila</name>
    <dbReference type="NCBI Taxonomy" id="2571747"/>
    <lineage>
        <taxon>Bacteria</taxon>
        <taxon>Pseudomonadati</taxon>
        <taxon>Pseudomonadota</taxon>
        <taxon>Betaproteobacteria</taxon>
        <taxon>Burkholderiales</taxon>
        <taxon>Burkholderiaceae</taxon>
        <taxon>Paraburkholderia</taxon>
    </lineage>
</organism>
<dbReference type="KEGG" id="pacp:FAZ97_33995"/>
<dbReference type="OrthoDB" id="582170at2"/>
<keyword evidence="2" id="KW-1185">Reference proteome</keyword>
<protein>
    <recommendedName>
        <fullName evidence="3">Response regulator receiver domain-containing protein</fullName>
    </recommendedName>
</protein>